<evidence type="ECO:0000313" key="3">
    <source>
        <dbReference type="Proteomes" id="UP001597483"/>
    </source>
</evidence>
<comment type="caution">
    <text evidence="2">The sequence shown here is derived from an EMBL/GenBank/DDBJ whole genome shotgun (WGS) entry which is preliminary data.</text>
</comment>
<gene>
    <name evidence="2" type="ORF">ACFSVL_01255</name>
</gene>
<name>A0ABW5GYF7_9PSEU</name>
<dbReference type="EMBL" id="JBHUKS010000002">
    <property type="protein sequence ID" value="MFD2465997.1"/>
    <property type="molecule type" value="Genomic_DNA"/>
</dbReference>
<keyword evidence="3" id="KW-1185">Reference proteome</keyword>
<feature type="transmembrane region" description="Helical" evidence="1">
    <location>
        <begin position="81"/>
        <end position="98"/>
    </location>
</feature>
<evidence type="ECO:0000313" key="2">
    <source>
        <dbReference type="EMBL" id="MFD2465997.1"/>
    </source>
</evidence>
<evidence type="ECO:0000256" key="1">
    <source>
        <dbReference type="SAM" id="Phobius"/>
    </source>
</evidence>
<reference evidence="3" key="1">
    <citation type="journal article" date="2019" name="Int. J. Syst. Evol. Microbiol.">
        <title>The Global Catalogue of Microorganisms (GCM) 10K type strain sequencing project: providing services to taxonomists for standard genome sequencing and annotation.</title>
        <authorList>
            <consortium name="The Broad Institute Genomics Platform"/>
            <consortium name="The Broad Institute Genome Sequencing Center for Infectious Disease"/>
            <person name="Wu L."/>
            <person name="Ma J."/>
        </authorList>
    </citation>
    <scope>NUCLEOTIDE SEQUENCE [LARGE SCALE GENOMIC DNA]</scope>
    <source>
        <strain evidence="3">CGMCC 4.7641</strain>
    </source>
</reference>
<feature type="transmembrane region" description="Helical" evidence="1">
    <location>
        <begin position="26"/>
        <end position="44"/>
    </location>
</feature>
<accession>A0ABW5GYF7</accession>
<organism evidence="2 3">
    <name type="scientific">Amycolatopsis silviterrae</name>
    <dbReference type="NCBI Taxonomy" id="1656914"/>
    <lineage>
        <taxon>Bacteria</taxon>
        <taxon>Bacillati</taxon>
        <taxon>Actinomycetota</taxon>
        <taxon>Actinomycetes</taxon>
        <taxon>Pseudonocardiales</taxon>
        <taxon>Pseudonocardiaceae</taxon>
        <taxon>Amycolatopsis</taxon>
    </lineage>
</organism>
<feature type="transmembrane region" description="Helical" evidence="1">
    <location>
        <begin position="50"/>
        <end position="69"/>
    </location>
</feature>
<feature type="transmembrane region" description="Helical" evidence="1">
    <location>
        <begin position="110"/>
        <end position="129"/>
    </location>
</feature>
<protein>
    <submittedName>
        <fullName evidence="2">Uncharacterized protein</fullName>
    </submittedName>
</protein>
<keyword evidence="1" id="KW-0812">Transmembrane</keyword>
<sequence length="135" mass="14282">MDKTAAEQALRTAESASSKVLAQGRWYPKALLALGVLEAAILLAGGLGNIGLLLMPGSLVPLFVFIIYTATRPVVGRHQRVLYPILGASVGLVIAIAAPLGQVRFTANPAWWVPAAVLSAVPFLVAAWLETRGRR</sequence>
<keyword evidence="1" id="KW-1133">Transmembrane helix</keyword>
<proteinExistence type="predicted"/>
<dbReference type="RefSeq" id="WP_378299539.1">
    <property type="nucleotide sequence ID" value="NZ_JBHUKS010000002.1"/>
</dbReference>
<keyword evidence="1" id="KW-0472">Membrane</keyword>
<dbReference type="Proteomes" id="UP001597483">
    <property type="component" value="Unassembled WGS sequence"/>
</dbReference>